<evidence type="ECO:0000313" key="4">
    <source>
        <dbReference type="Proteomes" id="UP000241434"/>
    </source>
</evidence>
<keyword evidence="3" id="KW-0808">Transferase</keyword>
<gene>
    <name evidence="3" type="ORF">UF10_00125</name>
</gene>
<keyword evidence="3" id="KW-0328">Glycosyltransferase</keyword>
<dbReference type="CDD" id="cd06223">
    <property type="entry name" value="PRTases_typeI"/>
    <property type="match status" value="1"/>
</dbReference>
<dbReference type="InterPro" id="IPR029057">
    <property type="entry name" value="PRTase-like"/>
</dbReference>
<dbReference type="PANTHER" id="PTHR47505:SF1">
    <property type="entry name" value="DNA UTILIZATION PROTEIN YHGH"/>
    <property type="match status" value="1"/>
</dbReference>
<dbReference type="GO" id="GO:0016757">
    <property type="term" value="F:glycosyltransferase activity"/>
    <property type="evidence" value="ECO:0007669"/>
    <property type="project" value="UniProtKB-KW"/>
</dbReference>
<comment type="similarity">
    <text evidence="1">Belongs to the ComF/GntX family.</text>
</comment>
<accession>A0A2P7Q2L4</accession>
<dbReference type="Pfam" id="PF18912">
    <property type="entry name" value="DZR_2"/>
    <property type="match status" value="1"/>
</dbReference>
<dbReference type="AlphaFoldDB" id="A0A2P7Q2L4"/>
<dbReference type="PANTHER" id="PTHR47505">
    <property type="entry name" value="DNA UTILIZATION PROTEIN YHGH"/>
    <property type="match status" value="1"/>
</dbReference>
<dbReference type="RefSeq" id="WP_106775845.1">
    <property type="nucleotide sequence ID" value="NZ_JYGE01000001.1"/>
</dbReference>
<evidence type="ECO:0000313" key="3">
    <source>
        <dbReference type="EMBL" id="PSJ32208.1"/>
    </source>
</evidence>
<evidence type="ECO:0000256" key="1">
    <source>
        <dbReference type="ARBA" id="ARBA00008007"/>
    </source>
</evidence>
<name>A0A2P7Q2L4_9FIRM</name>
<keyword evidence="4" id="KW-1185">Reference proteome</keyword>
<evidence type="ECO:0000259" key="2">
    <source>
        <dbReference type="Pfam" id="PF18912"/>
    </source>
</evidence>
<proteinExistence type="inferred from homology"/>
<reference evidence="3" key="1">
    <citation type="thesis" date="2015" institute="Rutgers" country="The State University of New Jersey, 14 College Farm Rd., New Brunswick, NJ, USA">
        <title>Ammonia toxicity in bacteria and its implications for treatment of and resource recovery from highly nitrogenous organic wastes.</title>
        <authorList>
            <person name="Luther A.K."/>
        </authorList>
    </citation>
    <scope>NUCLEOTIDE SEQUENCE</scope>
    <source>
        <strain evidence="3">RT-10B</strain>
    </source>
</reference>
<organism evidence="3 4">
    <name type="scientific">Peptostreptococcus russellii</name>
    <dbReference type="NCBI Taxonomy" id="215200"/>
    <lineage>
        <taxon>Bacteria</taxon>
        <taxon>Bacillati</taxon>
        <taxon>Bacillota</taxon>
        <taxon>Clostridia</taxon>
        <taxon>Peptostreptococcales</taxon>
        <taxon>Peptostreptococcaceae</taxon>
        <taxon>Peptostreptococcus</taxon>
    </lineage>
</organism>
<protein>
    <submittedName>
        <fullName evidence="3">Phosphoribosyltransferase</fullName>
    </submittedName>
</protein>
<dbReference type="InterPro" id="IPR044005">
    <property type="entry name" value="DZR_2"/>
</dbReference>
<dbReference type="InterPro" id="IPR000836">
    <property type="entry name" value="PRTase_dom"/>
</dbReference>
<dbReference type="Proteomes" id="UP000241434">
    <property type="component" value="Unassembled WGS sequence"/>
</dbReference>
<dbReference type="SUPFAM" id="SSF53271">
    <property type="entry name" value="PRTase-like"/>
    <property type="match status" value="1"/>
</dbReference>
<sequence length="266" mass="30946">MSFYIKLFEKSVKVAEKIIETIYPKNLNCIICSMPISRENKYSMCKTCFDEIIFIKDSCEKCGKAVINTNLDEEVYLKDCPYCRNKNFLFDRNISILEYGEVSKKLVFFLKYGKKTYLSKIIAEMIFDSLSNSNKLEELIGVDYITYVPLSKKRLKKRGFNQSQKLAIYFSNKMGIECVDMLIRNKDTKKLHQLNYKERKKELKNVFSVDKKFKGEIESKNILLIDDIFTTASTVDEISKVLKLNGADKVISLTFLTGKYVKDIDI</sequence>
<dbReference type="InterPro" id="IPR051910">
    <property type="entry name" value="ComF/GntX_DNA_util-trans"/>
</dbReference>
<dbReference type="EMBL" id="JYGE01000001">
    <property type="protein sequence ID" value="PSJ32208.1"/>
    <property type="molecule type" value="Genomic_DNA"/>
</dbReference>
<feature type="domain" description="Double zinc ribbon" evidence="2">
    <location>
        <begin position="19"/>
        <end position="80"/>
    </location>
</feature>
<dbReference type="OrthoDB" id="9779910at2"/>
<comment type="caution">
    <text evidence="3">The sequence shown here is derived from an EMBL/GenBank/DDBJ whole genome shotgun (WGS) entry which is preliminary data.</text>
</comment>
<dbReference type="Gene3D" id="3.40.50.2020">
    <property type="match status" value="1"/>
</dbReference>